<reference evidence="6 7" key="1">
    <citation type="submission" date="2015-06" db="EMBL/GenBank/DDBJ databases">
        <title>Draft genome sequence of beer spoilage bacterium Megasphaera cerevisiae type strain 20462.</title>
        <authorList>
            <person name="Kutumbaka K."/>
            <person name="Pasmowitz J."/>
            <person name="Mategko J."/>
            <person name="Reyes D."/>
            <person name="Friedrich A."/>
            <person name="Han S."/>
            <person name="Martens-Habbena W."/>
            <person name="Neal-McKinney J."/>
            <person name="Janagama H.K."/>
            <person name="Nadala C."/>
            <person name="Samadpour M."/>
        </authorList>
    </citation>
    <scope>NUCLEOTIDE SEQUENCE [LARGE SCALE GENOMIC DNA]</scope>
    <source>
        <strain evidence="6 7">DSM 20462</strain>
    </source>
</reference>
<keyword evidence="4" id="KW-0690">Ribosome biogenesis</keyword>
<dbReference type="InParanoid" id="A0A0J6ZQC8"/>
<keyword evidence="7" id="KW-1185">Reference proteome</keyword>
<evidence type="ECO:0000256" key="4">
    <source>
        <dbReference type="HAMAP-Rule" id="MF_01468"/>
    </source>
</evidence>
<gene>
    <name evidence="4" type="primary">mrnC</name>
    <name evidence="6" type="ORF">AB840_04265</name>
</gene>
<comment type="similarity">
    <text evidence="4">Belongs to the MrnC RNase family.</text>
</comment>
<keyword evidence="4" id="KW-0460">Magnesium</keyword>
<dbReference type="GO" id="GO:0004525">
    <property type="term" value="F:ribonuclease III activity"/>
    <property type="evidence" value="ECO:0007669"/>
    <property type="project" value="InterPro"/>
</dbReference>
<evidence type="ECO:0000313" key="6">
    <source>
        <dbReference type="EMBL" id="KMO87151.1"/>
    </source>
</evidence>
<dbReference type="PANTHER" id="PTHR34276">
    <property type="entry name" value="MINI-RIBONUCLEASE 3"/>
    <property type="match status" value="1"/>
</dbReference>
<keyword evidence="4" id="KW-0698">rRNA processing</keyword>
<dbReference type="InterPro" id="IPR036389">
    <property type="entry name" value="RNase_III_sf"/>
</dbReference>
<dbReference type="GO" id="GO:0006364">
    <property type="term" value="P:rRNA processing"/>
    <property type="evidence" value="ECO:0007669"/>
    <property type="project" value="UniProtKB-UniRule"/>
</dbReference>
<dbReference type="AlphaFoldDB" id="A0A0J6ZQC8"/>
<dbReference type="FunCoup" id="A0A0J6ZQC8">
    <property type="interactions" value="132"/>
</dbReference>
<dbReference type="HAMAP" id="MF_01468">
    <property type="entry name" value="RNase_Mini_III"/>
    <property type="match status" value="1"/>
</dbReference>
<dbReference type="EC" id="3.1.26.-" evidence="4"/>
<dbReference type="PANTHER" id="PTHR34276:SF1">
    <property type="entry name" value="MINI-RIBONUCLEASE 3"/>
    <property type="match status" value="1"/>
</dbReference>
<feature type="active site" evidence="4">
    <location>
        <position position="43"/>
    </location>
</feature>
<keyword evidence="4" id="KW-0963">Cytoplasm</keyword>
<organism evidence="6 7">
    <name type="scientific">Megasphaera cerevisiae DSM 20462</name>
    <dbReference type="NCBI Taxonomy" id="1122219"/>
    <lineage>
        <taxon>Bacteria</taxon>
        <taxon>Bacillati</taxon>
        <taxon>Bacillota</taxon>
        <taxon>Negativicutes</taxon>
        <taxon>Veillonellales</taxon>
        <taxon>Veillonellaceae</taxon>
        <taxon>Megasphaera</taxon>
    </lineage>
</organism>
<dbReference type="STRING" id="39029.BSR42_10705"/>
<keyword evidence="4" id="KW-0694">RNA-binding</keyword>
<comment type="function">
    <text evidence="4">Involved in correct processing of both the 5' and 3' ends of 23S rRNA precursor. Processes 30S rRNA precursor transcript even in absence of ribonuclease 3 (Rnc); Rnc processes 30S rRNA into smaller rRNA precursors.</text>
</comment>
<comment type="caution">
    <text evidence="6">The sequence shown here is derived from an EMBL/GenBank/DDBJ whole genome shotgun (WGS) entry which is preliminary data.</text>
</comment>
<keyword evidence="2 4" id="KW-0255">Endonuclease</keyword>
<dbReference type="OrthoDB" id="46571at2"/>
<dbReference type="GO" id="GO:0005737">
    <property type="term" value="C:cytoplasm"/>
    <property type="evidence" value="ECO:0007669"/>
    <property type="project" value="UniProtKB-SubCell"/>
</dbReference>
<evidence type="ECO:0000259" key="5">
    <source>
        <dbReference type="Pfam" id="PF00636"/>
    </source>
</evidence>
<dbReference type="Gene3D" id="1.10.1520.10">
    <property type="entry name" value="Ribonuclease III domain"/>
    <property type="match status" value="1"/>
</dbReference>
<dbReference type="InterPro" id="IPR008226">
    <property type="entry name" value="Mini3_fam"/>
</dbReference>
<keyword evidence="4" id="KW-0699">rRNA-binding</keyword>
<comment type="subunit">
    <text evidence="4">Homodimer.</text>
</comment>
<dbReference type="GO" id="GO:0019843">
    <property type="term" value="F:rRNA binding"/>
    <property type="evidence" value="ECO:0007669"/>
    <property type="project" value="UniProtKB-UniRule"/>
</dbReference>
<evidence type="ECO:0000313" key="7">
    <source>
        <dbReference type="Proteomes" id="UP000036503"/>
    </source>
</evidence>
<keyword evidence="3 4" id="KW-0378">Hydrolase</keyword>
<sequence length="163" mass="18556">MKFKQLQAVKSRAYAAFARGEHLEVPEEEAARLDSISLAFVGDAYYALHLRHRLVDTGIPHVQILHLLAAEFVSAKVQAYVYRQIKNDLQEEEKMVCQRARNAHTQVPKSASVSEYHDSTALEALVGYLVMAEKTERLGELMEQVYTYTKEYCAVKHGEKDNL</sequence>
<evidence type="ECO:0000256" key="3">
    <source>
        <dbReference type="ARBA" id="ARBA00022801"/>
    </source>
</evidence>
<keyword evidence="1 4" id="KW-0540">Nuclease</keyword>
<dbReference type="Pfam" id="PF00636">
    <property type="entry name" value="Ribonuclease_3"/>
    <property type="match status" value="1"/>
</dbReference>
<dbReference type="InterPro" id="IPR000999">
    <property type="entry name" value="RNase_III_dom"/>
</dbReference>
<dbReference type="PATRIC" id="fig|1122219.3.peg.3285"/>
<dbReference type="Proteomes" id="UP000036503">
    <property type="component" value="Unassembled WGS sequence"/>
</dbReference>
<dbReference type="EMBL" id="LEKT01000009">
    <property type="protein sequence ID" value="KMO87151.1"/>
    <property type="molecule type" value="Genomic_DNA"/>
</dbReference>
<proteinExistence type="inferred from homology"/>
<accession>A0A0J6ZQC8</accession>
<feature type="domain" description="RNase III" evidence="5">
    <location>
        <begin position="37"/>
        <end position="131"/>
    </location>
</feature>
<comment type="cofactor">
    <cofactor evidence="4">
        <name>Mg(2+)</name>
        <dbReference type="ChEBI" id="CHEBI:18420"/>
    </cofactor>
</comment>
<evidence type="ECO:0000256" key="2">
    <source>
        <dbReference type="ARBA" id="ARBA00022759"/>
    </source>
</evidence>
<name>A0A0J6ZQC8_9FIRM</name>
<comment type="subcellular location">
    <subcellularLocation>
        <location evidence="4">Cytoplasm</location>
    </subcellularLocation>
</comment>
<dbReference type="RefSeq" id="WP_048513648.1">
    <property type="nucleotide sequence ID" value="NZ_FUXD01000004.1"/>
</dbReference>
<evidence type="ECO:0000256" key="1">
    <source>
        <dbReference type="ARBA" id="ARBA00022722"/>
    </source>
</evidence>
<protein>
    <recommendedName>
        <fullName evidence="4">Mini-ribonuclease 3</fullName>
        <shortName evidence="4">Mini-3</shortName>
        <shortName evidence="4">Mini-RNase 3</shortName>
        <ecNumber evidence="4">3.1.26.-</ecNumber>
    </recommendedName>
    <alternativeName>
        <fullName evidence="4">Mini-RNase III</fullName>
        <shortName evidence="4">Mini-III</shortName>
    </alternativeName>
</protein>
<dbReference type="SUPFAM" id="SSF69065">
    <property type="entry name" value="RNase III domain-like"/>
    <property type="match status" value="1"/>
</dbReference>